<dbReference type="EMBL" id="JACHEK010000001">
    <property type="protein sequence ID" value="MBB6142501.1"/>
    <property type="molecule type" value="Genomic_DNA"/>
</dbReference>
<gene>
    <name evidence="2" type="ORF">HNQ77_000439</name>
</gene>
<dbReference type="RefSeq" id="WP_050057724.1">
    <property type="nucleotide sequence ID" value="NZ_JACHEK010000001.1"/>
</dbReference>
<keyword evidence="2" id="KW-0378">Hydrolase</keyword>
<feature type="chain" id="PRO_5032560297" evidence="1">
    <location>
        <begin position="25"/>
        <end position="428"/>
    </location>
</feature>
<proteinExistence type="predicted"/>
<feature type="signal peptide" evidence="1">
    <location>
        <begin position="1"/>
        <end position="24"/>
    </location>
</feature>
<sequence length="428" mass="47504">MPSSFRRHLLAVTLVLFPLFSCHGQVTSVIAVDHGPEAVQQQQKHYVVMVSLDGFRYDYAKKYGAKHILALGEEGASAPDGMIPAYPSLTFPNHYTLVTGLYPEHHGIVANRFYDPARKATYALGDAQSVTDGSWYSGVPLWSLAEKQGMRTACFFWPGSEAEIAGERPSYYLRFDDTIDEKKRIDQVIAWLRLPDAQRPHFITLYYANVDHAGHEFGPDTPQVAEAVKHVDELIGRLHADLDALHLPIDLIVVSDHGMERVQGSWINLDKYVSLDGFETAGSLLYAPSEAEANRVYQKLKSADASFTVYRRDKVPAYLHYNSNPREGDPVIVPNGPFMIRANAPAAGREDHPPTAGAHGYDPFQMHSMRAIFFAEGPDIKRGIALKPFENINVFPLVTKILGLENPPIDGSANVLSGVLADHEEVKQ</sequence>
<dbReference type="PANTHER" id="PTHR10151:SF120">
    <property type="entry name" value="BIS(5'-ADENOSYL)-TRIPHOSPHATASE"/>
    <property type="match status" value="1"/>
</dbReference>
<dbReference type="SUPFAM" id="SSF53649">
    <property type="entry name" value="Alkaline phosphatase-like"/>
    <property type="match status" value="1"/>
</dbReference>
<keyword evidence="3" id="KW-1185">Reference proteome</keyword>
<evidence type="ECO:0000256" key="1">
    <source>
        <dbReference type="SAM" id="SignalP"/>
    </source>
</evidence>
<protein>
    <submittedName>
        <fullName evidence="2">Alkaline phosphatase D</fullName>
        <ecNumber evidence="2">3.1.3.1</ecNumber>
    </submittedName>
</protein>
<evidence type="ECO:0000313" key="2">
    <source>
        <dbReference type="EMBL" id="MBB6142501.1"/>
    </source>
</evidence>
<dbReference type="InterPro" id="IPR002591">
    <property type="entry name" value="Phosphodiest/P_Trfase"/>
</dbReference>
<dbReference type="PANTHER" id="PTHR10151">
    <property type="entry name" value="ECTONUCLEOTIDE PYROPHOSPHATASE/PHOSPHODIESTERASE"/>
    <property type="match status" value="1"/>
</dbReference>
<keyword evidence="1" id="KW-0732">Signal</keyword>
<reference evidence="2 3" key="1">
    <citation type="submission" date="2020-08" db="EMBL/GenBank/DDBJ databases">
        <title>Genomic Encyclopedia of Type Strains, Phase IV (KMG-IV): sequencing the most valuable type-strain genomes for metagenomic binning, comparative biology and taxonomic classification.</title>
        <authorList>
            <person name="Goeker M."/>
        </authorList>
    </citation>
    <scope>NUCLEOTIDE SEQUENCE [LARGE SCALE GENOMIC DNA]</scope>
    <source>
        <strain evidence="2 3">DSM 103733</strain>
    </source>
</reference>
<name>A0A841JU45_9BACT</name>
<dbReference type="Gene3D" id="3.40.720.10">
    <property type="entry name" value="Alkaline Phosphatase, subunit A"/>
    <property type="match status" value="1"/>
</dbReference>
<dbReference type="Gene3D" id="3.30.1360.180">
    <property type="match status" value="1"/>
</dbReference>
<organism evidence="2 3">
    <name type="scientific">Silvibacterium bohemicum</name>
    <dbReference type="NCBI Taxonomy" id="1577686"/>
    <lineage>
        <taxon>Bacteria</taxon>
        <taxon>Pseudomonadati</taxon>
        <taxon>Acidobacteriota</taxon>
        <taxon>Terriglobia</taxon>
        <taxon>Terriglobales</taxon>
        <taxon>Acidobacteriaceae</taxon>
        <taxon>Silvibacterium</taxon>
    </lineage>
</organism>
<dbReference type="InterPro" id="IPR017850">
    <property type="entry name" value="Alkaline_phosphatase_core_sf"/>
</dbReference>
<dbReference type="EC" id="3.1.3.1" evidence="2"/>
<dbReference type="Pfam" id="PF01663">
    <property type="entry name" value="Phosphodiest"/>
    <property type="match status" value="1"/>
</dbReference>
<comment type="caution">
    <text evidence="2">The sequence shown here is derived from an EMBL/GenBank/DDBJ whole genome shotgun (WGS) entry which is preliminary data.</text>
</comment>
<accession>A0A841JU45</accession>
<dbReference type="GO" id="GO:0004035">
    <property type="term" value="F:alkaline phosphatase activity"/>
    <property type="evidence" value="ECO:0007669"/>
    <property type="project" value="UniProtKB-EC"/>
</dbReference>
<dbReference type="CDD" id="cd16018">
    <property type="entry name" value="Enpp"/>
    <property type="match status" value="1"/>
</dbReference>
<evidence type="ECO:0000313" key="3">
    <source>
        <dbReference type="Proteomes" id="UP000538666"/>
    </source>
</evidence>
<dbReference type="OrthoDB" id="9779418at2"/>
<dbReference type="Proteomes" id="UP000538666">
    <property type="component" value="Unassembled WGS sequence"/>
</dbReference>
<dbReference type="AlphaFoldDB" id="A0A841JU45"/>